<evidence type="ECO:0000313" key="5">
    <source>
        <dbReference type="Proteomes" id="UP000752696"/>
    </source>
</evidence>
<keyword evidence="2" id="KW-0106">Calcium</keyword>
<feature type="non-terminal residue" evidence="4">
    <location>
        <position position="121"/>
    </location>
</feature>
<organism evidence="4 5">
    <name type="scientific">Heterotrigona itama</name>
    <dbReference type="NCBI Taxonomy" id="395501"/>
    <lineage>
        <taxon>Eukaryota</taxon>
        <taxon>Metazoa</taxon>
        <taxon>Ecdysozoa</taxon>
        <taxon>Arthropoda</taxon>
        <taxon>Hexapoda</taxon>
        <taxon>Insecta</taxon>
        <taxon>Pterygota</taxon>
        <taxon>Neoptera</taxon>
        <taxon>Endopterygota</taxon>
        <taxon>Hymenoptera</taxon>
        <taxon>Apocrita</taxon>
        <taxon>Aculeata</taxon>
        <taxon>Apoidea</taxon>
        <taxon>Anthophila</taxon>
        <taxon>Apidae</taxon>
        <taxon>Heterotrigona</taxon>
    </lineage>
</organism>
<evidence type="ECO:0000256" key="2">
    <source>
        <dbReference type="ARBA" id="ARBA00022837"/>
    </source>
</evidence>
<dbReference type="GO" id="GO:0005509">
    <property type="term" value="F:calcium ion binding"/>
    <property type="evidence" value="ECO:0007669"/>
    <property type="project" value="InterPro"/>
</dbReference>
<dbReference type="FunFam" id="1.10.238.10:FF:000178">
    <property type="entry name" value="Calmodulin-2 A"/>
    <property type="match status" value="1"/>
</dbReference>
<comment type="caution">
    <text evidence="4">The sequence shown here is derived from an EMBL/GenBank/DDBJ whole genome shotgun (WGS) entry which is preliminary data.</text>
</comment>
<dbReference type="Gene3D" id="1.10.238.10">
    <property type="entry name" value="EF-hand"/>
    <property type="match status" value="1"/>
</dbReference>
<evidence type="ECO:0000313" key="4">
    <source>
        <dbReference type="EMBL" id="CAD1474099.1"/>
    </source>
</evidence>
<dbReference type="Pfam" id="PF13405">
    <property type="entry name" value="EF-hand_6"/>
    <property type="match status" value="1"/>
</dbReference>
<dbReference type="SUPFAM" id="SSF47473">
    <property type="entry name" value="EF-hand"/>
    <property type="match status" value="1"/>
</dbReference>
<dbReference type="CDD" id="cd00051">
    <property type="entry name" value="EFh"/>
    <property type="match status" value="1"/>
</dbReference>
<dbReference type="EMBL" id="CAJDYZ010007170">
    <property type="protein sequence ID" value="CAD1474099.1"/>
    <property type="molecule type" value="Genomic_DNA"/>
</dbReference>
<dbReference type="InterPro" id="IPR050145">
    <property type="entry name" value="Centrin_CML-like"/>
</dbReference>
<dbReference type="InterPro" id="IPR002048">
    <property type="entry name" value="EF_hand_dom"/>
</dbReference>
<dbReference type="InterPro" id="IPR018247">
    <property type="entry name" value="EF_Hand_1_Ca_BS"/>
</dbReference>
<dbReference type="PROSITE" id="PS50222">
    <property type="entry name" value="EF_HAND_2"/>
    <property type="match status" value="1"/>
</dbReference>
<keyword evidence="1" id="KW-0677">Repeat</keyword>
<dbReference type="PROSITE" id="PS00018">
    <property type="entry name" value="EF_HAND_1"/>
    <property type="match status" value="1"/>
</dbReference>
<dbReference type="SMART" id="SM00054">
    <property type="entry name" value="EFh"/>
    <property type="match status" value="1"/>
</dbReference>
<dbReference type="PANTHER" id="PTHR23050">
    <property type="entry name" value="CALCIUM BINDING PROTEIN"/>
    <property type="match status" value="1"/>
</dbReference>
<evidence type="ECO:0000256" key="1">
    <source>
        <dbReference type="ARBA" id="ARBA00022737"/>
    </source>
</evidence>
<sequence>ALRPEGGLRFVPVCGHVFTNAARHFVANPPSSRSEFSFVRYGAGTRVYCSPSKGYSSAGKFREAFRLFDKDGDGSITKEELGRVMRSLGQFARAEELRTMLQEIDIDGKPKSKIKDPKSKI</sequence>
<dbReference type="AlphaFoldDB" id="A0A6V7H4C7"/>
<reference evidence="4" key="1">
    <citation type="submission" date="2020-07" db="EMBL/GenBank/DDBJ databases">
        <authorList>
            <person name="Nazaruddin N."/>
        </authorList>
    </citation>
    <scope>NUCLEOTIDE SEQUENCE</scope>
</reference>
<dbReference type="Proteomes" id="UP000752696">
    <property type="component" value="Unassembled WGS sequence"/>
</dbReference>
<dbReference type="OrthoDB" id="26525at2759"/>
<dbReference type="GO" id="GO:0043226">
    <property type="term" value="C:organelle"/>
    <property type="evidence" value="ECO:0007669"/>
    <property type="project" value="UniProtKB-ARBA"/>
</dbReference>
<protein>
    <recommendedName>
        <fullName evidence="3">EF-hand domain-containing protein</fullName>
    </recommendedName>
</protein>
<dbReference type="InterPro" id="IPR011992">
    <property type="entry name" value="EF-hand-dom_pair"/>
</dbReference>
<proteinExistence type="predicted"/>
<feature type="domain" description="EF-hand" evidence="3">
    <location>
        <begin position="56"/>
        <end position="91"/>
    </location>
</feature>
<keyword evidence="5" id="KW-1185">Reference proteome</keyword>
<gene>
    <name evidence="4" type="ORF">MHI_LOCUS428848</name>
</gene>
<evidence type="ECO:0000259" key="3">
    <source>
        <dbReference type="PROSITE" id="PS50222"/>
    </source>
</evidence>
<name>A0A6V7H4C7_9HYME</name>
<accession>A0A6V7H4C7</accession>